<dbReference type="Pfam" id="PF00903">
    <property type="entry name" value="Glyoxalase"/>
    <property type="match status" value="1"/>
</dbReference>
<dbReference type="GO" id="GO:0004493">
    <property type="term" value="F:methylmalonyl-CoA epimerase activity"/>
    <property type="evidence" value="ECO:0007669"/>
    <property type="project" value="TreeGrafter"/>
</dbReference>
<evidence type="ECO:0000259" key="2">
    <source>
        <dbReference type="PROSITE" id="PS51819"/>
    </source>
</evidence>
<dbReference type="InterPro" id="IPR004360">
    <property type="entry name" value="Glyas_Fos-R_dOase_dom"/>
</dbReference>
<dbReference type="InterPro" id="IPR029068">
    <property type="entry name" value="Glyas_Bleomycin-R_OHBP_Dase"/>
</dbReference>
<dbReference type="GO" id="GO:0046491">
    <property type="term" value="P:L-methylmalonyl-CoA metabolic process"/>
    <property type="evidence" value="ECO:0007669"/>
    <property type="project" value="TreeGrafter"/>
</dbReference>
<dbReference type="InterPro" id="IPR051785">
    <property type="entry name" value="MMCE/EMCE_epimerase"/>
</dbReference>
<evidence type="ECO:0000313" key="3">
    <source>
        <dbReference type="EMBL" id="APX98162.1"/>
    </source>
</evidence>
<dbReference type="OrthoDB" id="6111at2157"/>
<evidence type="ECO:0000256" key="1">
    <source>
        <dbReference type="ARBA" id="ARBA00022723"/>
    </source>
</evidence>
<dbReference type="PANTHER" id="PTHR43048">
    <property type="entry name" value="METHYLMALONYL-COA EPIMERASE"/>
    <property type="match status" value="1"/>
</dbReference>
<dbReference type="AlphaFoldDB" id="A0A1N7E0X3"/>
<name>A0A1N7E0X3_9EURY</name>
<dbReference type="GO" id="GO:0046872">
    <property type="term" value="F:metal ion binding"/>
    <property type="evidence" value="ECO:0007669"/>
    <property type="project" value="UniProtKB-KW"/>
</dbReference>
<dbReference type="SUPFAM" id="SSF54593">
    <property type="entry name" value="Glyoxalase/Bleomycin resistance protein/Dihydroxybiphenyl dioxygenase"/>
    <property type="match status" value="1"/>
</dbReference>
<dbReference type="KEGG" id="hda:BB347_06460"/>
<keyword evidence="1" id="KW-0479">Metal-binding</keyword>
<dbReference type="RefSeq" id="WP_076582502.1">
    <property type="nucleotide sequence ID" value="NZ_CP019327.1"/>
</dbReference>
<dbReference type="GeneID" id="30955569"/>
<keyword evidence="4" id="KW-0223">Dioxygenase</keyword>
<proteinExistence type="predicted"/>
<feature type="domain" description="VOC" evidence="2">
    <location>
        <begin position="5"/>
        <end position="139"/>
    </location>
</feature>
<protein>
    <submittedName>
        <fullName evidence="4">Catechol 2,3-dioxygenase</fullName>
    </submittedName>
    <submittedName>
        <fullName evidence="3">Lactoylglutathione lyase</fullName>
    </submittedName>
</protein>
<dbReference type="Gene3D" id="3.10.180.10">
    <property type="entry name" value="2,3-Dihydroxybiphenyl 1,2-Dioxygenase, domain 1"/>
    <property type="match status" value="1"/>
</dbReference>
<organism evidence="4 5">
    <name type="scientific">Natronorubrum daqingense</name>
    <dbReference type="NCBI Taxonomy" id="588898"/>
    <lineage>
        <taxon>Archaea</taxon>
        <taxon>Methanobacteriati</taxon>
        <taxon>Methanobacteriota</taxon>
        <taxon>Stenosarchaea group</taxon>
        <taxon>Halobacteria</taxon>
        <taxon>Halobacteriales</taxon>
        <taxon>Natrialbaceae</taxon>
        <taxon>Natronorubrum</taxon>
    </lineage>
</organism>
<evidence type="ECO:0000313" key="4">
    <source>
        <dbReference type="EMBL" id="SIR81698.1"/>
    </source>
</evidence>
<dbReference type="Proteomes" id="UP000185687">
    <property type="component" value="Unassembled WGS sequence"/>
</dbReference>
<dbReference type="EMBL" id="FTNP01000003">
    <property type="protein sequence ID" value="SIR81698.1"/>
    <property type="molecule type" value="Genomic_DNA"/>
</dbReference>
<keyword evidence="3" id="KW-0456">Lyase</keyword>
<reference evidence="3 6" key="1">
    <citation type="submission" date="2017-01" db="EMBL/GenBank/DDBJ databases">
        <title>Complete genome sequence of Haloterrigena daqingensis type strain (JX313T).</title>
        <authorList>
            <person name="Shuang W."/>
        </authorList>
    </citation>
    <scope>NUCLEOTIDE SEQUENCE [LARGE SCALE GENOMIC DNA]</scope>
    <source>
        <strain evidence="3 6">JX313</strain>
    </source>
</reference>
<dbReference type="InterPro" id="IPR037523">
    <property type="entry name" value="VOC_core"/>
</dbReference>
<gene>
    <name evidence="3" type="ORF">BB347_06460</name>
    <name evidence="4" type="ORF">SAMN05421809_2378</name>
</gene>
<dbReference type="PANTHER" id="PTHR43048:SF5">
    <property type="entry name" value="BLR5325 PROTEIN"/>
    <property type="match status" value="1"/>
</dbReference>
<dbReference type="EMBL" id="CP019327">
    <property type="protein sequence ID" value="APX98162.1"/>
    <property type="molecule type" value="Genomic_DNA"/>
</dbReference>
<dbReference type="Proteomes" id="UP000187321">
    <property type="component" value="Chromosome"/>
</dbReference>
<keyword evidence="5" id="KW-1185">Reference proteome</keyword>
<keyword evidence="4" id="KW-0560">Oxidoreductase</keyword>
<evidence type="ECO:0000313" key="5">
    <source>
        <dbReference type="Proteomes" id="UP000185687"/>
    </source>
</evidence>
<evidence type="ECO:0000313" key="6">
    <source>
        <dbReference type="Proteomes" id="UP000187321"/>
    </source>
</evidence>
<dbReference type="STRING" id="588898.BB347_06460"/>
<dbReference type="GO" id="GO:0016829">
    <property type="term" value="F:lyase activity"/>
    <property type="evidence" value="ECO:0007669"/>
    <property type="project" value="UniProtKB-KW"/>
</dbReference>
<dbReference type="GO" id="GO:0051213">
    <property type="term" value="F:dioxygenase activity"/>
    <property type="evidence" value="ECO:0007669"/>
    <property type="project" value="UniProtKB-KW"/>
</dbReference>
<dbReference type="PROSITE" id="PS51819">
    <property type="entry name" value="VOC"/>
    <property type="match status" value="1"/>
</dbReference>
<reference evidence="4 5" key="2">
    <citation type="submission" date="2017-01" db="EMBL/GenBank/DDBJ databases">
        <authorList>
            <person name="Mah S.A."/>
            <person name="Swanson W.J."/>
            <person name="Moy G.W."/>
            <person name="Vacquier V.D."/>
        </authorList>
    </citation>
    <scope>NUCLEOTIDE SEQUENCE [LARGE SCALE GENOMIC DNA]</scope>
    <source>
        <strain evidence="4 5">CGMCC 1.8909</strain>
    </source>
</reference>
<sequence length="139" mass="14868">MTSLSAHHVGVTVRDLEEILPFYRDVLDLSVADRFRVGGEAFSDAVGVGDARGEFVHLEADGIRLELVEYDPAARATPAGGLNQPGVAHVGLDVPDLEAFANGLPDDVETLSEPRTTESGTSILFLRDPEGNLIEILES</sequence>
<accession>A0A1N7E0X3</accession>